<keyword evidence="2" id="KW-1185">Reference proteome</keyword>
<dbReference type="AlphaFoldDB" id="A0ABD1L168"/>
<dbReference type="Proteomes" id="UP001603857">
    <property type="component" value="Unassembled WGS sequence"/>
</dbReference>
<proteinExistence type="predicted"/>
<comment type="caution">
    <text evidence="1">The sequence shown here is derived from an EMBL/GenBank/DDBJ whole genome shotgun (WGS) entry which is preliminary data.</text>
</comment>
<dbReference type="Gene3D" id="3.40.50.200">
    <property type="entry name" value="Peptidase S8/S53 domain"/>
    <property type="match status" value="1"/>
</dbReference>
<dbReference type="InterPro" id="IPR036852">
    <property type="entry name" value="Peptidase_S8/S53_dom_sf"/>
</dbReference>
<reference evidence="1 2" key="1">
    <citation type="submission" date="2024-08" db="EMBL/GenBank/DDBJ databases">
        <title>Insights into the chromosomal genome structure of Flemingia macrophylla.</title>
        <authorList>
            <person name="Ding Y."/>
            <person name="Zhao Y."/>
            <person name="Bi W."/>
            <person name="Wu M."/>
            <person name="Zhao G."/>
            <person name="Gong Y."/>
            <person name="Li W."/>
            <person name="Zhang P."/>
        </authorList>
    </citation>
    <scope>NUCLEOTIDE SEQUENCE [LARGE SCALE GENOMIC DNA]</scope>
    <source>
        <strain evidence="1">DYQJB</strain>
        <tissue evidence="1">Leaf</tissue>
    </source>
</reference>
<gene>
    <name evidence="1" type="ORF">Fmac_031136</name>
</gene>
<evidence type="ECO:0000313" key="1">
    <source>
        <dbReference type="EMBL" id="KAL2317260.1"/>
    </source>
</evidence>
<accession>A0ABD1L168</accession>
<protein>
    <submittedName>
        <fullName evidence="1">Uncharacterized protein</fullName>
    </submittedName>
</protein>
<sequence length="90" mass="10181">MRANNNRDVEFAYGAGEIDPFKAEKPGLVYDVGESDYKLYNALINPSLRFVHSIHGTREAAIVSGSLVWDDGEFQVRSPKFTVIVAWFMR</sequence>
<organism evidence="1 2">
    <name type="scientific">Flemingia macrophylla</name>
    <dbReference type="NCBI Taxonomy" id="520843"/>
    <lineage>
        <taxon>Eukaryota</taxon>
        <taxon>Viridiplantae</taxon>
        <taxon>Streptophyta</taxon>
        <taxon>Embryophyta</taxon>
        <taxon>Tracheophyta</taxon>
        <taxon>Spermatophyta</taxon>
        <taxon>Magnoliopsida</taxon>
        <taxon>eudicotyledons</taxon>
        <taxon>Gunneridae</taxon>
        <taxon>Pentapetalae</taxon>
        <taxon>rosids</taxon>
        <taxon>fabids</taxon>
        <taxon>Fabales</taxon>
        <taxon>Fabaceae</taxon>
        <taxon>Papilionoideae</taxon>
        <taxon>50 kb inversion clade</taxon>
        <taxon>NPAAA clade</taxon>
        <taxon>indigoferoid/millettioid clade</taxon>
        <taxon>Phaseoleae</taxon>
        <taxon>Flemingia</taxon>
    </lineage>
</organism>
<evidence type="ECO:0000313" key="2">
    <source>
        <dbReference type="Proteomes" id="UP001603857"/>
    </source>
</evidence>
<dbReference type="EMBL" id="JBGMDY010000011">
    <property type="protein sequence ID" value="KAL2317260.1"/>
    <property type="molecule type" value="Genomic_DNA"/>
</dbReference>
<name>A0ABD1L168_9FABA</name>